<dbReference type="CDD" id="cd17574">
    <property type="entry name" value="REC_OmpR"/>
    <property type="match status" value="1"/>
</dbReference>
<dbReference type="PROSITE" id="PS50109">
    <property type="entry name" value="HIS_KIN"/>
    <property type="match status" value="1"/>
</dbReference>
<evidence type="ECO:0000256" key="3">
    <source>
        <dbReference type="ARBA" id="ARBA00022553"/>
    </source>
</evidence>
<dbReference type="EC" id="2.7.13.3" evidence="2"/>
<dbReference type="Proteomes" id="UP001501433">
    <property type="component" value="Unassembled WGS sequence"/>
</dbReference>
<dbReference type="InterPro" id="IPR011123">
    <property type="entry name" value="Y_Y_Y"/>
</dbReference>
<dbReference type="SMART" id="SM00388">
    <property type="entry name" value="HisKA"/>
    <property type="match status" value="1"/>
</dbReference>
<evidence type="ECO:0000256" key="1">
    <source>
        <dbReference type="ARBA" id="ARBA00000085"/>
    </source>
</evidence>
<evidence type="ECO:0000256" key="5">
    <source>
        <dbReference type="ARBA" id="ARBA00023125"/>
    </source>
</evidence>
<dbReference type="InterPro" id="IPR036097">
    <property type="entry name" value="HisK_dim/P_sf"/>
</dbReference>
<dbReference type="InterPro" id="IPR036890">
    <property type="entry name" value="HATPase_C_sf"/>
</dbReference>
<dbReference type="Gene3D" id="2.60.40.10">
    <property type="entry name" value="Immunoglobulins"/>
    <property type="match status" value="1"/>
</dbReference>
<dbReference type="InterPro" id="IPR004358">
    <property type="entry name" value="Sig_transdc_His_kin-like_C"/>
</dbReference>
<comment type="caution">
    <text evidence="12">The sequence shown here is derived from an EMBL/GenBank/DDBJ whole genome shotgun (WGS) entry which is preliminary data.</text>
</comment>
<dbReference type="SUPFAM" id="SSF46689">
    <property type="entry name" value="Homeodomain-like"/>
    <property type="match status" value="1"/>
</dbReference>
<keyword evidence="4" id="KW-0805">Transcription regulation</keyword>
<dbReference type="SUPFAM" id="SSF50998">
    <property type="entry name" value="Quinoprotein alcohol dehydrogenase-like"/>
    <property type="match status" value="1"/>
</dbReference>
<gene>
    <name evidence="12" type="ORF">GCM10023330_15960</name>
</gene>
<evidence type="ECO:0000256" key="8">
    <source>
        <dbReference type="SAM" id="Phobius"/>
    </source>
</evidence>
<accession>A0ABP9CLE9</accession>
<dbReference type="InterPro" id="IPR018062">
    <property type="entry name" value="HTH_AraC-typ_CS"/>
</dbReference>
<feature type="modified residue" description="4-aspartylphosphate" evidence="7">
    <location>
        <position position="1113"/>
    </location>
</feature>
<dbReference type="SUPFAM" id="SSF47384">
    <property type="entry name" value="Homodimeric domain of signal transducing histidine kinase"/>
    <property type="match status" value="1"/>
</dbReference>
<keyword evidence="5" id="KW-0238">DNA-binding</keyword>
<dbReference type="InterPro" id="IPR011006">
    <property type="entry name" value="CheY-like_superfamily"/>
</dbReference>
<evidence type="ECO:0000259" key="11">
    <source>
        <dbReference type="PROSITE" id="PS50110"/>
    </source>
</evidence>
<dbReference type="InterPro" id="IPR009057">
    <property type="entry name" value="Homeodomain-like_sf"/>
</dbReference>
<dbReference type="InterPro" id="IPR005467">
    <property type="entry name" value="His_kinase_dom"/>
</dbReference>
<evidence type="ECO:0000256" key="6">
    <source>
        <dbReference type="ARBA" id="ARBA00023163"/>
    </source>
</evidence>
<keyword evidence="3 7" id="KW-0597">Phosphoprotein</keyword>
<dbReference type="InterPro" id="IPR011110">
    <property type="entry name" value="Reg_prop"/>
</dbReference>
<dbReference type="CDD" id="cd00082">
    <property type="entry name" value="HisKA"/>
    <property type="match status" value="1"/>
</dbReference>
<feature type="domain" description="HTH araC/xylS-type" evidence="9">
    <location>
        <begin position="1215"/>
        <end position="1314"/>
    </location>
</feature>
<dbReference type="InterPro" id="IPR013783">
    <property type="entry name" value="Ig-like_fold"/>
</dbReference>
<dbReference type="Pfam" id="PF07495">
    <property type="entry name" value="Y_Y_Y"/>
    <property type="match status" value="1"/>
</dbReference>
<evidence type="ECO:0000256" key="7">
    <source>
        <dbReference type="PROSITE-ProRule" id="PRU00169"/>
    </source>
</evidence>
<dbReference type="SUPFAM" id="SSF52172">
    <property type="entry name" value="CheY-like"/>
    <property type="match status" value="1"/>
</dbReference>
<reference evidence="13" key="1">
    <citation type="journal article" date="2019" name="Int. J. Syst. Evol. Microbiol.">
        <title>The Global Catalogue of Microorganisms (GCM) 10K type strain sequencing project: providing services to taxonomists for standard genome sequencing and annotation.</title>
        <authorList>
            <consortium name="The Broad Institute Genomics Platform"/>
            <consortium name="The Broad Institute Genome Sequencing Center for Infectious Disease"/>
            <person name="Wu L."/>
            <person name="Ma J."/>
        </authorList>
    </citation>
    <scope>NUCLEOTIDE SEQUENCE [LARGE SCALE GENOMIC DNA]</scope>
    <source>
        <strain evidence="13">JCM 18325</strain>
    </source>
</reference>
<keyword evidence="6" id="KW-0804">Transcription</keyword>
<dbReference type="SMART" id="SM00387">
    <property type="entry name" value="HATPase_c"/>
    <property type="match status" value="1"/>
</dbReference>
<protein>
    <recommendedName>
        <fullName evidence="2">histidine kinase</fullName>
        <ecNumber evidence="2">2.7.13.3</ecNumber>
    </recommendedName>
</protein>
<proteinExistence type="predicted"/>
<dbReference type="Gene3D" id="1.10.287.130">
    <property type="match status" value="1"/>
</dbReference>
<organism evidence="12 13">
    <name type="scientific">Litoribaculum gwangyangense</name>
    <dbReference type="NCBI Taxonomy" id="1130722"/>
    <lineage>
        <taxon>Bacteria</taxon>
        <taxon>Pseudomonadati</taxon>
        <taxon>Bacteroidota</taxon>
        <taxon>Flavobacteriia</taxon>
        <taxon>Flavobacteriales</taxon>
        <taxon>Flavobacteriaceae</taxon>
        <taxon>Litoribaculum</taxon>
    </lineage>
</organism>
<feature type="domain" description="Response regulatory" evidence="11">
    <location>
        <begin position="1065"/>
        <end position="1180"/>
    </location>
</feature>
<dbReference type="Pfam" id="PF12833">
    <property type="entry name" value="HTH_18"/>
    <property type="match status" value="1"/>
</dbReference>
<dbReference type="Gene3D" id="3.40.50.2300">
    <property type="match status" value="1"/>
</dbReference>
<dbReference type="SMART" id="SM00448">
    <property type="entry name" value="REC"/>
    <property type="match status" value="1"/>
</dbReference>
<feature type="domain" description="Histidine kinase" evidence="10">
    <location>
        <begin position="808"/>
        <end position="1025"/>
    </location>
</feature>
<name>A0ABP9CLE9_9FLAO</name>
<dbReference type="PROSITE" id="PS00041">
    <property type="entry name" value="HTH_ARAC_FAMILY_1"/>
    <property type="match status" value="1"/>
</dbReference>
<dbReference type="InterPro" id="IPR003594">
    <property type="entry name" value="HATPase_dom"/>
</dbReference>
<evidence type="ECO:0000313" key="13">
    <source>
        <dbReference type="Proteomes" id="UP001501433"/>
    </source>
</evidence>
<dbReference type="PROSITE" id="PS01124">
    <property type="entry name" value="HTH_ARAC_FAMILY_2"/>
    <property type="match status" value="1"/>
</dbReference>
<dbReference type="Pfam" id="PF07494">
    <property type="entry name" value="Reg_prop"/>
    <property type="match status" value="2"/>
</dbReference>
<evidence type="ECO:0000313" key="12">
    <source>
        <dbReference type="EMBL" id="GAA4809831.1"/>
    </source>
</evidence>
<keyword evidence="13" id="KW-1185">Reference proteome</keyword>
<sequence length="1317" mass="150770">MASQENDINYVVDFITTKQGLSHNYASSIVSDDLNMKWIGTENGITKFNGFDYEYIKPSDEYEELLNENIEVLFLDEDSNLWIGTKSGGLSYLDIKNNQVKNLNYLIDLANEGDLRITALSQDSNGNIWIGTWSHGVYILDFKNEKLLNQINFNQSVYSIEIDFKDNIWISTGIRLLQFNASYEIINTFVLKNQITDLLADVSRNKVWIAVSGKNTKLYNFNFYTESIEEIETGVVSNFSRKLSLDKYNRLWIGTWGRGIYRSNENLSKFSEIELIPRNSDKISGNYNTILNIHQDKNNVTWLATANGGLVKLLEGNGFNNADKLITNTDLKGFLNCTSIYKSEEKIFIGTFNGLYFGEDFDSLSLIEEVGRIKINELYENDNKLYIGTQDGFHIFNLLSNKIIFSSKTKLNKITSFLIDENILYIGTQQLGLAIVDLNKITDNASYTIYSENLTDDYKIESNRITAIKKDPNNNIWISTYNGLHLYDKSHHKFIHQSNFLEGKLPSVIINSTLIKGNNIWLATPNGLIKLNNKDKKLVIDDIITRKNGLNSDFICSLTFDENSNLWLSTHTEIVKYNDTDKTIISYGDINGVRSTSFNNKSFFNYKNELIYFGGIDNITFFNPKNIKNFNVIPEIIFTSLRVNNELVEYKSGNQILDKNFNYADKIKLSHRDNFFSTRFIANDFLGQLNIKYRYSLEGYHDQWIDLQNRNEINFAGLSPGNYKLKVEASRDNQNWSQPKSIDIVLLGSPWTSSFAIILYALLVLGAVFYLIQSNSDKLKLKNNLEIARIDKEKEIELTEAKLNFFTNISHEFRTPLTLIISPLKELLESENLPTKVSKNLSYIDRNTSRLLNLINQLLDFRKADHGLLKLSVSQGNFVRFSREVYLYFKEAAKAKHVKYKFKPKQEEILFPFDRNKMEIVLCNILSNAIKYTNQGDEIIMKIDVDSEFCIISIKDTGIGMNAEDMEKIFDRFFQIKSANTARMIGSGIGLSFSKKIIELHHGSISVNSKLNEGTEFVIKLSMNANLYEGFIDENFLTSDNIKGYKTTDTIENIENLSIEAKEHSVLIIDDNPEILTYLKDILSDTYAVIQANDGDSGFQRASSEIPDLIISDVMMPGKDGITLCKELKSQITTSHIPIILLTARTSTVFEIEGLKTGADDYVTKPFNAKVIKARIESLLENREKLRAHLLNKVRFEPTATKIENEDDTENAFIHKAILLVENNLHNTDFGIENMVDELFMSQSTLYRKIKSLTGLSLTAFIRSIRLKKSAQLILSSDLNLNQIAYEVGFNDYKYFKTSFKKQFNCLPSKYKELINK</sequence>
<dbReference type="InterPro" id="IPR003661">
    <property type="entry name" value="HisK_dim/P_dom"/>
</dbReference>
<comment type="catalytic activity">
    <reaction evidence="1">
        <text>ATP + protein L-histidine = ADP + protein N-phospho-L-histidine.</text>
        <dbReference type="EC" id="2.7.13.3"/>
    </reaction>
</comment>
<dbReference type="Pfam" id="PF00072">
    <property type="entry name" value="Response_reg"/>
    <property type="match status" value="1"/>
</dbReference>
<evidence type="ECO:0000256" key="2">
    <source>
        <dbReference type="ARBA" id="ARBA00012438"/>
    </source>
</evidence>
<dbReference type="InterPro" id="IPR015943">
    <property type="entry name" value="WD40/YVTN_repeat-like_dom_sf"/>
</dbReference>
<dbReference type="PRINTS" id="PR00344">
    <property type="entry name" value="BCTRLSENSOR"/>
</dbReference>
<dbReference type="Gene3D" id="2.130.10.10">
    <property type="entry name" value="YVTN repeat-like/Quinoprotein amine dehydrogenase"/>
    <property type="match status" value="2"/>
</dbReference>
<keyword evidence="8" id="KW-1133">Transmembrane helix</keyword>
<dbReference type="SUPFAM" id="SSF55874">
    <property type="entry name" value="ATPase domain of HSP90 chaperone/DNA topoisomerase II/histidine kinase"/>
    <property type="match status" value="1"/>
</dbReference>
<dbReference type="Pfam" id="PF02518">
    <property type="entry name" value="HATPase_c"/>
    <property type="match status" value="1"/>
</dbReference>
<dbReference type="InterPro" id="IPR011047">
    <property type="entry name" value="Quinoprotein_ADH-like_sf"/>
</dbReference>
<evidence type="ECO:0000259" key="10">
    <source>
        <dbReference type="PROSITE" id="PS50109"/>
    </source>
</evidence>
<dbReference type="Gene3D" id="3.30.565.10">
    <property type="entry name" value="Histidine kinase-like ATPase, C-terminal domain"/>
    <property type="match status" value="1"/>
</dbReference>
<evidence type="ECO:0000256" key="4">
    <source>
        <dbReference type="ARBA" id="ARBA00023015"/>
    </source>
</evidence>
<dbReference type="EMBL" id="BAABJW010000002">
    <property type="protein sequence ID" value="GAA4809831.1"/>
    <property type="molecule type" value="Genomic_DNA"/>
</dbReference>
<keyword evidence="8" id="KW-0472">Membrane</keyword>
<feature type="transmembrane region" description="Helical" evidence="8">
    <location>
        <begin position="751"/>
        <end position="772"/>
    </location>
</feature>
<dbReference type="Gene3D" id="1.10.10.60">
    <property type="entry name" value="Homeodomain-like"/>
    <property type="match status" value="1"/>
</dbReference>
<dbReference type="PROSITE" id="PS50110">
    <property type="entry name" value="RESPONSE_REGULATORY"/>
    <property type="match status" value="1"/>
</dbReference>
<dbReference type="PANTHER" id="PTHR43547">
    <property type="entry name" value="TWO-COMPONENT HISTIDINE KINASE"/>
    <property type="match status" value="1"/>
</dbReference>
<dbReference type="SMART" id="SM00342">
    <property type="entry name" value="HTH_ARAC"/>
    <property type="match status" value="1"/>
</dbReference>
<dbReference type="PANTHER" id="PTHR43547:SF2">
    <property type="entry name" value="HYBRID SIGNAL TRANSDUCTION HISTIDINE KINASE C"/>
    <property type="match status" value="1"/>
</dbReference>
<dbReference type="InterPro" id="IPR018060">
    <property type="entry name" value="HTH_AraC"/>
</dbReference>
<dbReference type="Pfam" id="PF00512">
    <property type="entry name" value="HisKA"/>
    <property type="match status" value="1"/>
</dbReference>
<keyword evidence="8" id="KW-0812">Transmembrane</keyword>
<evidence type="ECO:0000259" key="9">
    <source>
        <dbReference type="PROSITE" id="PS01124"/>
    </source>
</evidence>
<dbReference type="InterPro" id="IPR001789">
    <property type="entry name" value="Sig_transdc_resp-reg_receiver"/>
</dbReference>